<evidence type="ECO:0000313" key="4">
    <source>
        <dbReference type="Proteomes" id="UP000799536"/>
    </source>
</evidence>
<feature type="region of interest" description="Disordered" evidence="1">
    <location>
        <begin position="1"/>
        <end position="31"/>
    </location>
</feature>
<keyword evidence="2" id="KW-0472">Membrane</keyword>
<feature type="transmembrane region" description="Helical" evidence="2">
    <location>
        <begin position="66"/>
        <end position="84"/>
    </location>
</feature>
<dbReference type="AlphaFoldDB" id="A0A9P4N093"/>
<keyword evidence="4" id="KW-1185">Reference proteome</keyword>
<feature type="compositionally biased region" description="Polar residues" evidence="1">
    <location>
        <begin position="1"/>
        <end position="11"/>
    </location>
</feature>
<comment type="caution">
    <text evidence="3">The sequence shown here is derived from an EMBL/GenBank/DDBJ whole genome shotgun (WGS) entry which is preliminary data.</text>
</comment>
<accession>A0A9P4N093</accession>
<name>A0A9P4N093_9PLEO</name>
<evidence type="ECO:0000313" key="3">
    <source>
        <dbReference type="EMBL" id="KAF2202655.1"/>
    </source>
</evidence>
<protein>
    <submittedName>
        <fullName evidence="3">Uncharacterized protein</fullName>
    </submittedName>
</protein>
<evidence type="ECO:0000256" key="2">
    <source>
        <dbReference type="SAM" id="Phobius"/>
    </source>
</evidence>
<sequence>MADVQFRQTGHSRLFHGGPRSRFRSLPPSNPSMTSPLFPSLSSAFSFLVTRILGWRFSLFQRRLSLYLSLPLLFLSLSLPYLSWTLTSV</sequence>
<dbReference type="Proteomes" id="UP000799536">
    <property type="component" value="Unassembled WGS sequence"/>
</dbReference>
<organism evidence="3 4">
    <name type="scientific">Delitschia confertaspora ATCC 74209</name>
    <dbReference type="NCBI Taxonomy" id="1513339"/>
    <lineage>
        <taxon>Eukaryota</taxon>
        <taxon>Fungi</taxon>
        <taxon>Dikarya</taxon>
        <taxon>Ascomycota</taxon>
        <taxon>Pezizomycotina</taxon>
        <taxon>Dothideomycetes</taxon>
        <taxon>Pleosporomycetidae</taxon>
        <taxon>Pleosporales</taxon>
        <taxon>Delitschiaceae</taxon>
        <taxon>Delitschia</taxon>
    </lineage>
</organism>
<evidence type="ECO:0000256" key="1">
    <source>
        <dbReference type="SAM" id="MobiDB-lite"/>
    </source>
</evidence>
<proteinExistence type="predicted"/>
<dbReference type="EMBL" id="ML993929">
    <property type="protein sequence ID" value="KAF2202655.1"/>
    <property type="molecule type" value="Genomic_DNA"/>
</dbReference>
<gene>
    <name evidence="3" type="ORF">GQ43DRAFT_304166</name>
</gene>
<reference evidence="3" key="1">
    <citation type="journal article" date="2020" name="Stud. Mycol.">
        <title>101 Dothideomycetes genomes: a test case for predicting lifestyles and emergence of pathogens.</title>
        <authorList>
            <person name="Haridas S."/>
            <person name="Albert R."/>
            <person name="Binder M."/>
            <person name="Bloem J."/>
            <person name="Labutti K."/>
            <person name="Salamov A."/>
            <person name="Andreopoulos B."/>
            <person name="Baker S."/>
            <person name="Barry K."/>
            <person name="Bills G."/>
            <person name="Bluhm B."/>
            <person name="Cannon C."/>
            <person name="Castanera R."/>
            <person name="Culley D."/>
            <person name="Daum C."/>
            <person name="Ezra D."/>
            <person name="Gonzalez J."/>
            <person name="Henrissat B."/>
            <person name="Kuo A."/>
            <person name="Liang C."/>
            <person name="Lipzen A."/>
            <person name="Lutzoni F."/>
            <person name="Magnuson J."/>
            <person name="Mondo S."/>
            <person name="Nolan M."/>
            <person name="Ohm R."/>
            <person name="Pangilinan J."/>
            <person name="Park H.-J."/>
            <person name="Ramirez L."/>
            <person name="Alfaro M."/>
            <person name="Sun H."/>
            <person name="Tritt A."/>
            <person name="Yoshinaga Y."/>
            <person name="Zwiers L.-H."/>
            <person name="Turgeon B."/>
            <person name="Goodwin S."/>
            <person name="Spatafora J."/>
            <person name="Crous P."/>
            <person name="Grigoriev I."/>
        </authorList>
    </citation>
    <scope>NUCLEOTIDE SEQUENCE</scope>
    <source>
        <strain evidence="3">ATCC 74209</strain>
    </source>
</reference>
<keyword evidence="2" id="KW-1133">Transmembrane helix</keyword>
<keyword evidence="2" id="KW-0812">Transmembrane</keyword>